<feature type="region of interest" description="Disordered" evidence="1">
    <location>
        <begin position="80"/>
        <end position="104"/>
    </location>
</feature>
<organismHost>
    <name type="scientific">Streptomyces coelicolor</name>
    <dbReference type="NCBI Taxonomy" id="1902"/>
</organismHost>
<dbReference type="EMBL" id="X57036">
    <property type="protein sequence ID" value="CAA40353.1"/>
    <property type="molecule type" value="Genomic_DNA"/>
</dbReference>
<organism evidence="2">
    <name type="scientific">Streptomyces phage phiC31</name>
    <name type="common">Bacteriophage phi-C31</name>
    <dbReference type="NCBI Taxonomy" id="10719"/>
    <lineage>
        <taxon>Viruses</taxon>
        <taxon>Duplodnaviria</taxon>
        <taxon>Heunggongvirae</taxon>
        <taxon>Uroviricota</taxon>
        <taxon>Caudoviricetes</taxon>
        <taxon>Colingsworthviridae</taxon>
        <taxon>Lomovskayavirus</taxon>
    </lineage>
</organism>
<evidence type="ECO:0000313" key="2">
    <source>
        <dbReference type="EMBL" id="CAA40353.1"/>
    </source>
</evidence>
<proteinExistence type="predicted"/>
<dbReference type="PIR" id="S22568">
    <property type="entry name" value="S22568"/>
</dbReference>
<reference evidence="2" key="1">
    <citation type="journal article" date="1991" name="Nucleic Acids Res.">
        <title>Structural analysis of the actinophage phi C31 attachment site.</title>
        <authorList>
            <person name="Rausch H."/>
            <person name="Lehmann M."/>
        </authorList>
    </citation>
    <scope>NUCLEOTIDE SEQUENCE</scope>
</reference>
<name>Q37984_BPPHC</name>
<sequence length="132" mass="14681">MRKNPPFVIFDEVMGDYCALPQDDDGEPVTLEWRSRSAAYDWLAHCLQTWQMWERTGRAADVPKAWRGFPCRSNRPGWVTRRPSMARTDGHTEAPAATLSGCPGASRFPRSEAVFGSSAPTGVTFEFSQLGA</sequence>
<protein>
    <submittedName>
        <fullName evidence="2">ORF3 protein</fullName>
    </submittedName>
</protein>
<gene>
    <name evidence="2" type="primary">ORF3</name>
</gene>
<accession>Q37984</accession>
<evidence type="ECO:0000256" key="1">
    <source>
        <dbReference type="SAM" id="MobiDB-lite"/>
    </source>
</evidence>
<dbReference type="PIR" id="S16055">
    <property type="entry name" value="S16055"/>
</dbReference>